<comment type="caution">
    <text evidence="6">The sequence shown here is derived from an EMBL/GenBank/DDBJ whole genome shotgun (WGS) entry which is preliminary data.</text>
</comment>
<organism evidence="6 7">
    <name type="scientific">Phragmitibacter flavus</name>
    <dbReference type="NCBI Taxonomy" id="2576071"/>
    <lineage>
        <taxon>Bacteria</taxon>
        <taxon>Pseudomonadati</taxon>
        <taxon>Verrucomicrobiota</taxon>
        <taxon>Verrucomicrobiia</taxon>
        <taxon>Verrucomicrobiales</taxon>
        <taxon>Verrucomicrobiaceae</taxon>
        <taxon>Phragmitibacter</taxon>
    </lineage>
</organism>
<keyword evidence="7" id="KW-1185">Reference proteome</keyword>
<keyword evidence="4" id="KW-0812">Transmembrane</keyword>
<dbReference type="InterPro" id="IPR058637">
    <property type="entry name" value="YknX-like_C"/>
</dbReference>
<feature type="transmembrane region" description="Helical" evidence="4">
    <location>
        <begin position="32"/>
        <end position="49"/>
    </location>
</feature>
<feature type="compositionally biased region" description="Basic and acidic residues" evidence="3">
    <location>
        <begin position="9"/>
        <end position="21"/>
    </location>
</feature>
<keyword evidence="4" id="KW-1133">Transmembrane helix</keyword>
<dbReference type="PANTHER" id="PTHR32347:SF29">
    <property type="entry name" value="UPF0194 MEMBRANE PROTEIN YBHG"/>
    <property type="match status" value="1"/>
</dbReference>
<evidence type="ECO:0000256" key="1">
    <source>
        <dbReference type="ARBA" id="ARBA00004196"/>
    </source>
</evidence>
<keyword evidence="4" id="KW-0472">Membrane</keyword>
<dbReference type="InterPro" id="IPR050465">
    <property type="entry name" value="UPF0194_transport"/>
</dbReference>
<evidence type="ECO:0000256" key="2">
    <source>
        <dbReference type="ARBA" id="ARBA00023054"/>
    </source>
</evidence>
<dbReference type="OrthoDB" id="9791520at2"/>
<dbReference type="Proteomes" id="UP000306196">
    <property type="component" value="Unassembled WGS sequence"/>
</dbReference>
<protein>
    <submittedName>
        <fullName evidence="6">HlyD family efflux transporter periplasmic adaptor subunit</fullName>
    </submittedName>
</protein>
<dbReference type="EMBL" id="VAUV01000001">
    <property type="protein sequence ID" value="TLD72705.1"/>
    <property type="molecule type" value="Genomic_DNA"/>
</dbReference>
<feature type="domain" description="YknX-like C-terminal permuted SH3-like" evidence="5">
    <location>
        <begin position="353"/>
        <end position="418"/>
    </location>
</feature>
<reference evidence="6 7" key="1">
    <citation type="submission" date="2019-05" db="EMBL/GenBank/DDBJ databases">
        <title>Verrucobacter flavum gen. nov., sp. nov. a new member of the family Verrucomicrobiaceae.</title>
        <authorList>
            <person name="Szuroczki S."/>
            <person name="Abbaszade G."/>
            <person name="Szabo A."/>
            <person name="Felfoldi T."/>
            <person name="Schumann P."/>
            <person name="Boka K."/>
            <person name="Keki Z."/>
            <person name="Toumi M."/>
            <person name="Toth E."/>
        </authorList>
    </citation>
    <scope>NUCLEOTIDE SEQUENCE [LARGE SCALE GENOMIC DNA]</scope>
    <source>
        <strain evidence="6 7">MG-N-17</strain>
    </source>
</reference>
<evidence type="ECO:0000259" key="5">
    <source>
        <dbReference type="Pfam" id="PF25989"/>
    </source>
</evidence>
<dbReference type="Gene3D" id="2.40.420.20">
    <property type="match status" value="1"/>
</dbReference>
<proteinExistence type="predicted"/>
<evidence type="ECO:0000313" key="6">
    <source>
        <dbReference type="EMBL" id="TLD72705.1"/>
    </source>
</evidence>
<accession>A0A5R8KL26</accession>
<dbReference type="GO" id="GO:0030313">
    <property type="term" value="C:cell envelope"/>
    <property type="evidence" value="ECO:0007669"/>
    <property type="project" value="UniProtKB-SubCell"/>
</dbReference>
<dbReference type="RefSeq" id="WP_138084328.1">
    <property type="nucleotide sequence ID" value="NZ_VAUV01000001.1"/>
</dbReference>
<gene>
    <name evidence="6" type="ORF">FEM03_01115</name>
</gene>
<feature type="region of interest" description="Disordered" evidence="3">
    <location>
        <begin position="1"/>
        <end position="23"/>
    </location>
</feature>
<dbReference type="Gene3D" id="2.40.50.100">
    <property type="match status" value="1"/>
</dbReference>
<name>A0A5R8KL26_9BACT</name>
<evidence type="ECO:0000256" key="4">
    <source>
        <dbReference type="SAM" id="Phobius"/>
    </source>
</evidence>
<evidence type="ECO:0000256" key="3">
    <source>
        <dbReference type="SAM" id="MobiDB-lite"/>
    </source>
</evidence>
<dbReference type="PANTHER" id="PTHR32347">
    <property type="entry name" value="EFFLUX SYSTEM COMPONENT YKNX-RELATED"/>
    <property type="match status" value="1"/>
</dbReference>
<comment type="subcellular location">
    <subcellularLocation>
        <location evidence="1">Cell envelope</location>
    </subcellularLocation>
</comment>
<dbReference type="Gene3D" id="1.10.287.470">
    <property type="entry name" value="Helix hairpin bin"/>
    <property type="match status" value="1"/>
</dbReference>
<keyword evidence="2" id="KW-0175">Coiled coil</keyword>
<dbReference type="Pfam" id="PF25989">
    <property type="entry name" value="YknX_C"/>
    <property type="match status" value="1"/>
</dbReference>
<dbReference type="SUPFAM" id="SSF111369">
    <property type="entry name" value="HlyD-like secretion proteins"/>
    <property type="match status" value="1"/>
</dbReference>
<dbReference type="Gene3D" id="2.40.30.170">
    <property type="match status" value="1"/>
</dbReference>
<evidence type="ECO:0000313" key="7">
    <source>
        <dbReference type="Proteomes" id="UP000306196"/>
    </source>
</evidence>
<dbReference type="AlphaFoldDB" id="A0A5R8KL26"/>
<sequence length="421" mass="45465">MSVSSASTNEEKETAPWEAKRTQPKRGRLRKVITWGLGLGLLVFIGYGLKPQPVEVEVVSVTRGPLTVHVSEEGKTRIRNRYVLSAPVAGQMQRVPFKAGDKIKAGETVLTAIEPTLAPLLDARSKAQAEARVAMAEAALSRAGEAVQIAKTTAQFAETNWERVKKIADTGSVSASDQDNAESAAMVGKQEVQSAEFALQVAEYDLEQAKAALMQMESPKVAGAVIEVKAPVTGDVLKVMQESSAVVTPGTAIMEVGDPRDIEIEAEILSRDAVAIEPGAIVSIEQWGGEPLRGRVRRVEPAAFTKVSALGVEEQRVIVLVDFVDPPPEVQRLGDRYRVEVRVAVWKKEDVMLIPAGAVFREGNLWRTFIYDNGKAKAVTVEAGRSDGRMTELVSGLEVGAEVLLHPPDTVMDGVSVKKRN</sequence>